<accession>A0A4R5XDF6</accession>
<feature type="region of interest" description="Disordered" evidence="1">
    <location>
        <begin position="437"/>
        <end position="468"/>
    </location>
</feature>
<feature type="compositionally biased region" description="Polar residues" evidence="1">
    <location>
        <begin position="279"/>
        <end position="295"/>
    </location>
</feature>
<gene>
    <name evidence="2" type="ORF">BD410DRAFT_823318</name>
</gene>
<name>A0A4R5XDF6_9AGAM</name>
<dbReference type="Proteomes" id="UP000294933">
    <property type="component" value="Unassembled WGS sequence"/>
</dbReference>
<evidence type="ECO:0000313" key="3">
    <source>
        <dbReference type="Proteomes" id="UP000294933"/>
    </source>
</evidence>
<feature type="compositionally biased region" description="Polar residues" evidence="1">
    <location>
        <begin position="114"/>
        <end position="129"/>
    </location>
</feature>
<evidence type="ECO:0000313" key="2">
    <source>
        <dbReference type="EMBL" id="TDL29080.1"/>
    </source>
</evidence>
<feature type="compositionally biased region" description="Low complexity" evidence="1">
    <location>
        <begin position="25"/>
        <end position="39"/>
    </location>
</feature>
<feature type="compositionally biased region" description="Polar residues" evidence="1">
    <location>
        <begin position="146"/>
        <end position="161"/>
    </location>
</feature>
<dbReference type="EMBL" id="ML170156">
    <property type="protein sequence ID" value="TDL29080.1"/>
    <property type="molecule type" value="Genomic_DNA"/>
</dbReference>
<feature type="region of interest" description="Disordered" evidence="1">
    <location>
        <begin position="240"/>
        <end position="295"/>
    </location>
</feature>
<organism evidence="2 3">
    <name type="scientific">Rickenella mellea</name>
    <dbReference type="NCBI Taxonomy" id="50990"/>
    <lineage>
        <taxon>Eukaryota</taxon>
        <taxon>Fungi</taxon>
        <taxon>Dikarya</taxon>
        <taxon>Basidiomycota</taxon>
        <taxon>Agaricomycotina</taxon>
        <taxon>Agaricomycetes</taxon>
        <taxon>Hymenochaetales</taxon>
        <taxon>Rickenellaceae</taxon>
        <taxon>Rickenella</taxon>
    </lineage>
</organism>
<keyword evidence="3" id="KW-1185">Reference proteome</keyword>
<sequence length="635" mass="66361">MALMSRQRPSPSRPATSVGNMQKKPTAAGRRASSATRPALRPLVLVNRTRGTSNEGEKGDTKGFSKAGSALGDAKESSSARGTNSKLSAVVQKENIARRAQSATASKSSGTTSMKYSTSQKLPTVSGPTSKPHVAAIPSKRLEQSGLPSSKSQRMSMISETRQSRPFRVSSPPHRRAQSLSLSKPSVPAATNTAQRTSDAGLPPLSTKASAKPNVNLKKRGSVTATRTASVVSLSAVAGAKENPAGARVQSGPALPSRMEKKTVSSRASESLAKPLRSVMSSGKTAASDPMNANNVTVRKPSERKIIKEVVPQISTLKREGTSESWEEILQDIEVKIVKTIDVIPSMSVLPSPLTASTAAATTSMHAPQSRVEVAEAPGAIMPPSIPPARSFLRSLSVDILNLPPFVLPPLSLTLAGRMKAFTSYSRSRLDLARIAGGGSETSGSDESVKPYEDVDSTGSQVDKGESDALPEKYEQDITPTSPQIPQIPDKSSTFTVRIPDDIGSPSQTTLASISTKASSGSLARQCPTPSVITQTLSPGPTPPPATVRLTIPRHLENKVVGDSSTQMELEFLRAGAKGCSVLDRARVFAAGAQGRAVASAALANGGKGRAVAGGQLSLRAMAIVHRLKNGEGRA</sequence>
<feature type="compositionally biased region" description="Polar residues" evidence="1">
    <location>
        <begin position="178"/>
        <end position="198"/>
    </location>
</feature>
<reference evidence="2 3" key="1">
    <citation type="submission" date="2018-06" db="EMBL/GenBank/DDBJ databases">
        <title>A transcriptomic atlas of mushroom development highlights an independent origin of complex multicellularity.</title>
        <authorList>
            <consortium name="DOE Joint Genome Institute"/>
            <person name="Krizsan K."/>
            <person name="Almasi E."/>
            <person name="Merenyi Z."/>
            <person name="Sahu N."/>
            <person name="Viragh M."/>
            <person name="Koszo T."/>
            <person name="Mondo S."/>
            <person name="Kiss B."/>
            <person name="Balint B."/>
            <person name="Kues U."/>
            <person name="Barry K."/>
            <person name="Hegedus J.C."/>
            <person name="Henrissat B."/>
            <person name="Johnson J."/>
            <person name="Lipzen A."/>
            <person name="Ohm R."/>
            <person name="Nagy I."/>
            <person name="Pangilinan J."/>
            <person name="Yan J."/>
            <person name="Xiong Y."/>
            <person name="Grigoriev I.V."/>
            <person name="Hibbett D.S."/>
            <person name="Nagy L.G."/>
        </authorList>
    </citation>
    <scope>NUCLEOTIDE SEQUENCE [LARGE SCALE GENOMIC DNA]</scope>
    <source>
        <strain evidence="2 3">SZMC22713</strain>
    </source>
</reference>
<dbReference type="AlphaFoldDB" id="A0A4R5XDF6"/>
<feature type="compositionally biased region" description="Low complexity" evidence="1">
    <location>
        <begin position="100"/>
        <end position="113"/>
    </location>
</feature>
<evidence type="ECO:0000256" key="1">
    <source>
        <dbReference type="SAM" id="MobiDB-lite"/>
    </source>
</evidence>
<feature type="compositionally biased region" description="Polar residues" evidence="1">
    <location>
        <begin position="7"/>
        <end position="20"/>
    </location>
</feature>
<dbReference type="VEuPathDB" id="FungiDB:BD410DRAFT_823318"/>
<protein>
    <submittedName>
        <fullName evidence="2">Uncharacterized protein</fullName>
    </submittedName>
</protein>
<proteinExistence type="predicted"/>
<feature type="region of interest" description="Disordered" evidence="1">
    <location>
        <begin position="1"/>
        <end position="214"/>
    </location>
</feature>